<proteinExistence type="predicted"/>
<name>A0ABR4EAN4_9PEZI</name>
<organism evidence="2 3">
    <name type="scientific">Diaporthe vaccinii</name>
    <dbReference type="NCBI Taxonomy" id="105482"/>
    <lineage>
        <taxon>Eukaryota</taxon>
        <taxon>Fungi</taxon>
        <taxon>Dikarya</taxon>
        <taxon>Ascomycota</taxon>
        <taxon>Pezizomycotina</taxon>
        <taxon>Sordariomycetes</taxon>
        <taxon>Sordariomycetidae</taxon>
        <taxon>Diaporthales</taxon>
        <taxon>Diaporthaceae</taxon>
        <taxon>Diaporthe</taxon>
        <taxon>Diaporthe eres species complex</taxon>
    </lineage>
</organism>
<reference evidence="2 3" key="1">
    <citation type="submission" date="2024-03" db="EMBL/GenBank/DDBJ databases">
        <title>A high-quality draft genome sequence of Diaporthe vaccinii, a causative agent of upright dieback and viscid rot disease in cranberry plants.</title>
        <authorList>
            <person name="Sarrasin M."/>
            <person name="Lang B.F."/>
            <person name="Burger G."/>
        </authorList>
    </citation>
    <scope>NUCLEOTIDE SEQUENCE [LARGE SCALE GENOMIC DNA]</scope>
    <source>
        <strain evidence="2 3">IS7</strain>
    </source>
</reference>
<dbReference type="Proteomes" id="UP001600888">
    <property type="component" value="Unassembled WGS sequence"/>
</dbReference>
<evidence type="ECO:0000313" key="3">
    <source>
        <dbReference type="Proteomes" id="UP001600888"/>
    </source>
</evidence>
<feature type="region of interest" description="Disordered" evidence="1">
    <location>
        <begin position="64"/>
        <end position="104"/>
    </location>
</feature>
<evidence type="ECO:0000256" key="1">
    <source>
        <dbReference type="SAM" id="MobiDB-lite"/>
    </source>
</evidence>
<keyword evidence="3" id="KW-1185">Reference proteome</keyword>
<comment type="caution">
    <text evidence="2">The sequence shown here is derived from an EMBL/GenBank/DDBJ whole genome shotgun (WGS) entry which is preliminary data.</text>
</comment>
<dbReference type="EMBL" id="JBAWTH010000075">
    <property type="protein sequence ID" value="KAL2279501.1"/>
    <property type="molecule type" value="Genomic_DNA"/>
</dbReference>
<gene>
    <name evidence="2" type="ORF">FJTKL_13381</name>
</gene>
<evidence type="ECO:0000313" key="2">
    <source>
        <dbReference type="EMBL" id="KAL2279501.1"/>
    </source>
</evidence>
<accession>A0ABR4EAN4</accession>
<sequence length="207" mass="22521">MYVGVGPKSTLASILQFLQKTLQLSVVSSATALLVERRQLLRMEPCTFPATRCHAFSTVESHAERSGAGKFQRRQSPGSMGSSGRHHHPSAAHPATRSREVWPRSTIDNTVKAGVAVQGRGDCLQRSPVVRGGRRKRTGKGLVGMRKARGVDACFLCSDFPGSVRLGLALSSLPCLGWVGHGVGWQFPTLVLEMLQREDSNMLFWPA</sequence>
<protein>
    <submittedName>
        <fullName evidence="2">Uncharacterized protein</fullName>
    </submittedName>
</protein>